<dbReference type="PROSITE" id="PS50887">
    <property type="entry name" value="GGDEF"/>
    <property type="match status" value="1"/>
</dbReference>
<evidence type="ECO:0000313" key="4">
    <source>
        <dbReference type="Proteomes" id="UP001458946"/>
    </source>
</evidence>
<gene>
    <name evidence="3" type="ORF">Dxin01_01520</name>
</gene>
<dbReference type="RefSeq" id="WP_353541752.1">
    <property type="nucleotide sequence ID" value="NZ_BAABRN010000013.1"/>
</dbReference>
<dbReference type="Gene3D" id="3.30.70.270">
    <property type="match status" value="1"/>
</dbReference>
<dbReference type="SUPFAM" id="SSF55073">
    <property type="entry name" value="Nucleotide cyclase"/>
    <property type="match status" value="1"/>
</dbReference>
<proteinExistence type="predicted"/>
<dbReference type="Pfam" id="PF00990">
    <property type="entry name" value="GGDEF"/>
    <property type="match status" value="1"/>
</dbReference>
<dbReference type="InterPro" id="IPR029787">
    <property type="entry name" value="Nucleotide_cyclase"/>
</dbReference>
<dbReference type="SMART" id="SM00267">
    <property type="entry name" value="GGDEF"/>
    <property type="match status" value="1"/>
</dbReference>
<feature type="transmembrane region" description="Helical" evidence="1">
    <location>
        <begin position="208"/>
        <end position="230"/>
    </location>
</feature>
<evidence type="ECO:0000259" key="2">
    <source>
        <dbReference type="PROSITE" id="PS50887"/>
    </source>
</evidence>
<dbReference type="Proteomes" id="UP001458946">
    <property type="component" value="Unassembled WGS sequence"/>
</dbReference>
<organism evidence="3 4">
    <name type="scientific">Deinococcus xinjiangensis</name>
    <dbReference type="NCBI Taxonomy" id="457454"/>
    <lineage>
        <taxon>Bacteria</taxon>
        <taxon>Thermotogati</taxon>
        <taxon>Deinococcota</taxon>
        <taxon>Deinococci</taxon>
        <taxon>Deinococcales</taxon>
        <taxon>Deinococcaceae</taxon>
        <taxon>Deinococcus</taxon>
    </lineage>
</organism>
<keyword evidence="1" id="KW-0472">Membrane</keyword>
<dbReference type="InterPro" id="IPR043128">
    <property type="entry name" value="Rev_trsase/Diguanyl_cyclase"/>
</dbReference>
<dbReference type="NCBIfam" id="TIGR00254">
    <property type="entry name" value="GGDEF"/>
    <property type="match status" value="1"/>
</dbReference>
<feature type="domain" description="GGDEF" evidence="2">
    <location>
        <begin position="274"/>
        <end position="396"/>
    </location>
</feature>
<dbReference type="EMBL" id="BAABRN010000013">
    <property type="protein sequence ID" value="GAA5501781.1"/>
    <property type="molecule type" value="Genomic_DNA"/>
</dbReference>
<sequence>MSPRKTDQDWQTYLRPRANLLAGLVLLLLGLFGLSAFETRQALQAANLSQHQLADAARTASSSQRLEVLSAELSGWLSQYALDVNLGGNSDARQNIYAQSFGTSLSELTALLAELRQVGLNASEQAKLGDVAAHLTQLNVLDAQIRDAYASGTPQGIREGTALVRGEAFTSAQALAAAASALSRQVVQQAEATAQATDHTTQSGNRRLLWFTLTAAALLLGLAALVLEVVRRREEVVGRLRDLAERDGLTGVANRRLWDDLLEKYTQQARREGTPLSVALIDLDHFKIFNDTHGHQAGDDQLRAVAGLLEAQLAPEMIVARYGGEEFGLLCPHLTPEEVGGKIDALRPLVPAGGTFSAGVAASGSPHTASDTIRRADAALYEAKARGRAQTVLAQTVMASPSAAAADKG</sequence>
<dbReference type="InterPro" id="IPR050469">
    <property type="entry name" value="Diguanylate_Cyclase"/>
</dbReference>
<dbReference type="PANTHER" id="PTHR45138:SF9">
    <property type="entry name" value="DIGUANYLATE CYCLASE DGCM-RELATED"/>
    <property type="match status" value="1"/>
</dbReference>
<keyword evidence="4" id="KW-1185">Reference proteome</keyword>
<keyword evidence="1" id="KW-0812">Transmembrane</keyword>
<reference evidence="3 4" key="1">
    <citation type="submission" date="2024-02" db="EMBL/GenBank/DDBJ databases">
        <title>Deinococcus xinjiangensis NBRC 107630.</title>
        <authorList>
            <person name="Ichikawa N."/>
            <person name="Katano-Makiyama Y."/>
            <person name="Hidaka K."/>
        </authorList>
    </citation>
    <scope>NUCLEOTIDE SEQUENCE [LARGE SCALE GENOMIC DNA]</scope>
    <source>
        <strain evidence="3 4">NBRC 107630</strain>
    </source>
</reference>
<protein>
    <recommendedName>
        <fullName evidence="2">GGDEF domain-containing protein</fullName>
    </recommendedName>
</protein>
<accession>A0ABP9V940</accession>
<evidence type="ECO:0000256" key="1">
    <source>
        <dbReference type="SAM" id="Phobius"/>
    </source>
</evidence>
<dbReference type="PANTHER" id="PTHR45138">
    <property type="entry name" value="REGULATORY COMPONENTS OF SENSORY TRANSDUCTION SYSTEM"/>
    <property type="match status" value="1"/>
</dbReference>
<evidence type="ECO:0000313" key="3">
    <source>
        <dbReference type="EMBL" id="GAA5501781.1"/>
    </source>
</evidence>
<name>A0ABP9V940_9DEIO</name>
<dbReference type="CDD" id="cd01949">
    <property type="entry name" value="GGDEF"/>
    <property type="match status" value="1"/>
</dbReference>
<dbReference type="InterPro" id="IPR000160">
    <property type="entry name" value="GGDEF_dom"/>
</dbReference>
<comment type="caution">
    <text evidence="3">The sequence shown here is derived from an EMBL/GenBank/DDBJ whole genome shotgun (WGS) entry which is preliminary data.</text>
</comment>
<keyword evidence="1" id="KW-1133">Transmembrane helix</keyword>